<comment type="similarity">
    <text evidence="1">Belongs to the enoyl-CoA hydratase/isomerase family.</text>
</comment>
<name>A0A1I3KD56_9PSEU</name>
<dbReference type="SUPFAM" id="SSF54637">
    <property type="entry name" value="Thioesterase/thiol ester dehydrase-isomerase"/>
    <property type="match status" value="1"/>
</dbReference>
<proteinExistence type="inferred from homology"/>
<organism evidence="3 4">
    <name type="scientific">Amycolatopsis sacchari</name>
    <dbReference type="NCBI Taxonomy" id="115433"/>
    <lineage>
        <taxon>Bacteria</taxon>
        <taxon>Bacillati</taxon>
        <taxon>Actinomycetota</taxon>
        <taxon>Actinomycetes</taxon>
        <taxon>Pseudonocardiales</taxon>
        <taxon>Pseudonocardiaceae</taxon>
        <taxon>Amycolatopsis</taxon>
    </lineage>
</organism>
<sequence>MTTVLRMTFGQDDVDRFGRFSGGDGRIHTDPGYARSTPFGRTLVQGMLLVALVERAVELVESPARADSRLDVTFVAPVGVGDEVAITHTRKGTSARFEATTSAGTVLVAVLHPTEETQWP</sequence>
<reference evidence="3 4" key="1">
    <citation type="submission" date="2016-10" db="EMBL/GenBank/DDBJ databases">
        <authorList>
            <person name="de Groot N.N."/>
        </authorList>
    </citation>
    <scope>NUCLEOTIDE SEQUENCE [LARGE SCALE GENOMIC DNA]</scope>
    <source>
        <strain evidence="3 4">DSM 44468</strain>
    </source>
</reference>
<dbReference type="EMBL" id="FORP01000001">
    <property type="protein sequence ID" value="SFI70208.1"/>
    <property type="molecule type" value="Genomic_DNA"/>
</dbReference>
<dbReference type="OrthoDB" id="9796589at2"/>
<dbReference type="Gene3D" id="3.10.129.10">
    <property type="entry name" value="Hotdog Thioesterase"/>
    <property type="match status" value="1"/>
</dbReference>
<gene>
    <name evidence="3" type="ORF">SAMN05421835_101504</name>
</gene>
<dbReference type="AlphaFoldDB" id="A0A1I3KD56"/>
<evidence type="ECO:0000313" key="3">
    <source>
        <dbReference type="EMBL" id="SFI70208.1"/>
    </source>
</evidence>
<dbReference type="RefSeq" id="WP_091503997.1">
    <property type="nucleotide sequence ID" value="NZ_FORP01000001.1"/>
</dbReference>
<evidence type="ECO:0000259" key="2">
    <source>
        <dbReference type="Pfam" id="PF01575"/>
    </source>
</evidence>
<evidence type="ECO:0000256" key="1">
    <source>
        <dbReference type="ARBA" id="ARBA00005254"/>
    </source>
</evidence>
<dbReference type="Proteomes" id="UP000199025">
    <property type="component" value="Unassembled WGS sequence"/>
</dbReference>
<dbReference type="STRING" id="115433.SAMN05421835_101504"/>
<accession>A0A1I3KD56</accession>
<protein>
    <submittedName>
        <fullName evidence="3">MaoC like domain-containing protein</fullName>
    </submittedName>
</protein>
<evidence type="ECO:0000313" key="4">
    <source>
        <dbReference type="Proteomes" id="UP000199025"/>
    </source>
</evidence>
<dbReference type="InterPro" id="IPR029069">
    <property type="entry name" value="HotDog_dom_sf"/>
</dbReference>
<dbReference type="InterPro" id="IPR002539">
    <property type="entry name" value="MaoC-like_dom"/>
</dbReference>
<feature type="domain" description="MaoC-like" evidence="2">
    <location>
        <begin position="6"/>
        <end position="106"/>
    </location>
</feature>
<keyword evidence="4" id="KW-1185">Reference proteome</keyword>
<dbReference type="Pfam" id="PF01575">
    <property type="entry name" value="MaoC_dehydratas"/>
    <property type="match status" value="1"/>
</dbReference>